<accession>A0A7H1NU60</accession>
<dbReference type="SMART" id="SM01101">
    <property type="entry name" value="CRISPR_assoc"/>
    <property type="match status" value="1"/>
</dbReference>
<sequence>MSHAFLSRIILRKEASVRALACLLLPNGKSGQHRAAHHLLWTLFGDDPERERDFLWRQVEKGEFIVLSAREPVDQHNLFRIQTKPFSPAVQKDDRLNFLLRVNATIDRKTPDHKRSRRHDVVMDALYHISKSERTEKRPGLLCKAAEEWLQRRGSTSGFLFQNLKVKAYDVLRVLRPDVGNYATFGVMDLNGELTVTDPEIFVPSLLKGFGRARAFGCGLMLIRRAI</sequence>
<dbReference type="NCBIfam" id="TIGR01907">
    <property type="entry name" value="casE_Cse3"/>
    <property type="match status" value="1"/>
</dbReference>
<dbReference type="AlphaFoldDB" id="A0A7H1NU60"/>
<reference evidence="1 2" key="1">
    <citation type="submission" date="2020-08" db="EMBL/GenBank/DDBJ databases">
        <title>Complete genome sequence of Entomobacter blattae G55GP.</title>
        <authorList>
            <person name="Poehlein A."/>
            <person name="Guzman J."/>
            <person name="Daniel R."/>
            <person name="Vilcinskas A."/>
        </authorList>
    </citation>
    <scope>NUCLEOTIDE SEQUENCE [LARGE SCALE GENOMIC DNA]</scope>
    <source>
        <strain evidence="1 2">G55GP</strain>
    </source>
</reference>
<dbReference type="SUPFAM" id="SSF117987">
    <property type="entry name" value="CRISPR-associated protein"/>
    <property type="match status" value="1"/>
</dbReference>
<dbReference type="EMBL" id="CP060244">
    <property type="protein sequence ID" value="QNT79320.1"/>
    <property type="molecule type" value="Genomic_DNA"/>
</dbReference>
<proteinExistence type="predicted"/>
<evidence type="ECO:0000313" key="1">
    <source>
        <dbReference type="EMBL" id="QNT79320.1"/>
    </source>
</evidence>
<dbReference type="RefSeq" id="WP_203413496.1">
    <property type="nucleotide sequence ID" value="NZ_CP060244.1"/>
</dbReference>
<gene>
    <name evidence="1" type="ORF">JGUZn3_21170</name>
</gene>
<dbReference type="CDD" id="cd09727">
    <property type="entry name" value="Cas6_I-E"/>
    <property type="match status" value="1"/>
</dbReference>
<protein>
    <submittedName>
        <fullName evidence="1">CRISPR associated protein</fullName>
    </submittedName>
</protein>
<organism evidence="1 2">
    <name type="scientific">Entomobacter blattae</name>
    <dbReference type="NCBI Taxonomy" id="2762277"/>
    <lineage>
        <taxon>Bacteria</taxon>
        <taxon>Pseudomonadati</taxon>
        <taxon>Pseudomonadota</taxon>
        <taxon>Alphaproteobacteria</taxon>
        <taxon>Acetobacterales</taxon>
        <taxon>Acetobacteraceae</taxon>
        <taxon>Entomobacter</taxon>
    </lineage>
</organism>
<dbReference type="Proteomes" id="UP000516349">
    <property type="component" value="Chromosome"/>
</dbReference>
<dbReference type="KEGG" id="ebla:JGUZn3_21170"/>
<dbReference type="Gene3D" id="3.30.70.1200">
    <property type="entry name" value="Crispr-associated protein, domain 1"/>
    <property type="match status" value="1"/>
</dbReference>
<dbReference type="InterPro" id="IPR010179">
    <property type="entry name" value="CRISPR-assoc_prot_Cse3"/>
</dbReference>
<keyword evidence="2" id="KW-1185">Reference proteome</keyword>
<dbReference type="Gene3D" id="3.30.70.1210">
    <property type="entry name" value="Crispr-associated protein, domain 2"/>
    <property type="match status" value="1"/>
</dbReference>
<name>A0A7H1NU60_9PROT</name>
<evidence type="ECO:0000313" key="2">
    <source>
        <dbReference type="Proteomes" id="UP000516349"/>
    </source>
</evidence>
<dbReference type="Pfam" id="PF08798">
    <property type="entry name" value="CRISPR_assoc"/>
    <property type="match status" value="1"/>
</dbReference>